<dbReference type="InterPro" id="IPR008969">
    <property type="entry name" value="CarboxyPept-like_regulatory"/>
</dbReference>
<organism evidence="2 3">
    <name type="scientific">Tectimicrobiota bacterium</name>
    <dbReference type="NCBI Taxonomy" id="2528274"/>
    <lineage>
        <taxon>Bacteria</taxon>
        <taxon>Pseudomonadati</taxon>
        <taxon>Nitrospinota/Tectimicrobiota group</taxon>
        <taxon>Candidatus Tectimicrobiota</taxon>
    </lineage>
</organism>
<accession>A0A932CNK7</accession>
<dbReference type="EMBL" id="JACPRF010000219">
    <property type="protein sequence ID" value="MBI2876671.1"/>
    <property type="molecule type" value="Genomic_DNA"/>
</dbReference>
<evidence type="ECO:0000256" key="1">
    <source>
        <dbReference type="SAM" id="SignalP"/>
    </source>
</evidence>
<sequence length="238" mass="26044">MRRLLTAALACCLVLGTAVYARAYEGGTVSDGGSISGEVKYAGNPPAPKKLTISKSQEVCGQEKTSPELIIGTNQGIKNAVVYIAQISQGKPMDGHEAVLEQRGCEYVPHLQVMRAGVPLRVLNRDGLLHNLHTHSRLNPPINKVQPKVKKEIVERIEQAEIILVKCDMHGWMSAVLVVADHPYYAITDENGAFKLTDVPAGTYQLKIWHETLGEQTRQVTVIAGGDDRVTAAMKERR</sequence>
<gene>
    <name evidence="2" type="ORF">HYY20_07300</name>
</gene>
<protein>
    <submittedName>
        <fullName evidence="2">Carboxypeptidase regulatory-like domain-containing protein</fullName>
    </submittedName>
</protein>
<dbReference type="Proteomes" id="UP000769766">
    <property type="component" value="Unassembled WGS sequence"/>
</dbReference>
<keyword evidence="2" id="KW-0121">Carboxypeptidase</keyword>
<keyword evidence="1" id="KW-0732">Signal</keyword>
<dbReference type="Gene3D" id="2.60.40.1120">
    <property type="entry name" value="Carboxypeptidase-like, regulatory domain"/>
    <property type="match status" value="1"/>
</dbReference>
<proteinExistence type="predicted"/>
<dbReference type="SUPFAM" id="SSF49503">
    <property type="entry name" value="Cupredoxins"/>
    <property type="match status" value="1"/>
</dbReference>
<dbReference type="AlphaFoldDB" id="A0A932CNK7"/>
<comment type="caution">
    <text evidence="2">The sequence shown here is derived from an EMBL/GenBank/DDBJ whole genome shotgun (WGS) entry which is preliminary data.</text>
</comment>
<evidence type="ECO:0000313" key="3">
    <source>
        <dbReference type="Proteomes" id="UP000769766"/>
    </source>
</evidence>
<feature type="chain" id="PRO_5036989162" evidence="1">
    <location>
        <begin position="24"/>
        <end position="238"/>
    </location>
</feature>
<dbReference type="SUPFAM" id="SSF49464">
    <property type="entry name" value="Carboxypeptidase regulatory domain-like"/>
    <property type="match status" value="1"/>
</dbReference>
<feature type="signal peptide" evidence="1">
    <location>
        <begin position="1"/>
        <end position="23"/>
    </location>
</feature>
<keyword evidence="2" id="KW-0378">Hydrolase</keyword>
<dbReference type="Pfam" id="PF13620">
    <property type="entry name" value="CarboxypepD_reg"/>
    <property type="match status" value="1"/>
</dbReference>
<keyword evidence="2" id="KW-0645">Protease</keyword>
<name>A0A932CNK7_UNCTE</name>
<reference evidence="2" key="1">
    <citation type="submission" date="2020-07" db="EMBL/GenBank/DDBJ databases">
        <title>Huge and variable diversity of episymbiotic CPR bacteria and DPANN archaea in groundwater ecosystems.</title>
        <authorList>
            <person name="He C.Y."/>
            <person name="Keren R."/>
            <person name="Whittaker M."/>
            <person name="Farag I.F."/>
            <person name="Doudna J."/>
            <person name="Cate J.H.D."/>
            <person name="Banfield J.F."/>
        </authorList>
    </citation>
    <scope>NUCLEOTIDE SEQUENCE</scope>
    <source>
        <strain evidence="2">NC_groundwater_672_Ag_B-0.1um_62_36</strain>
    </source>
</reference>
<dbReference type="GO" id="GO:0004180">
    <property type="term" value="F:carboxypeptidase activity"/>
    <property type="evidence" value="ECO:0007669"/>
    <property type="project" value="UniProtKB-KW"/>
</dbReference>
<evidence type="ECO:0000313" key="2">
    <source>
        <dbReference type="EMBL" id="MBI2876671.1"/>
    </source>
</evidence>
<dbReference type="InterPro" id="IPR008972">
    <property type="entry name" value="Cupredoxin"/>
</dbReference>